<feature type="domain" description="Outer membrane protein beta-barrel" evidence="3">
    <location>
        <begin position="12"/>
        <end position="189"/>
    </location>
</feature>
<evidence type="ECO:0000259" key="3">
    <source>
        <dbReference type="Pfam" id="PF13505"/>
    </source>
</evidence>
<feature type="chain" id="PRO_5041281052" evidence="2">
    <location>
        <begin position="26"/>
        <end position="189"/>
    </location>
</feature>
<evidence type="ECO:0000313" key="5">
    <source>
        <dbReference type="Proteomes" id="UP001165678"/>
    </source>
</evidence>
<evidence type="ECO:0000256" key="1">
    <source>
        <dbReference type="ARBA" id="ARBA00022729"/>
    </source>
</evidence>
<dbReference type="Proteomes" id="UP001165678">
    <property type="component" value="Unassembled WGS sequence"/>
</dbReference>
<dbReference type="EMBL" id="JAPIVE010000003">
    <property type="protein sequence ID" value="MCX2524668.1"/>
    <property type="molecule type" value="Genomic_DNA"/>
</dbReference>
<keyword evidence="5" id="KW-1185">Reference proteome</keyword>
<dbReference type="Pfam" id="PF13505">
    <property type="entry name" value="OMP_b-brl"/>
    <property type="match status" value="1"/>
</dbReference>
<dbReference type="SUPFAM" id="SSF56925">
    <property type="entry name" value="OMPA-like"/>
    <property type="match status" value="1"/>
</dbReference>
<dbReference type="Gene3D" id="2.40.160.20">
    <property type="match status" value="1"/>
</dbReference>
<feature type="signal peptide" evidence="2">
    <location>
        <begin position="1"/>
        <end position="25"/>
    </location>
</feature>
<gene>
    <name evidence="4" type="ORF">OQ287_10505</name>
</gene>
<evidence type="ECO:0000256" key="2">
    <source>
        <dbReference type="SAM" id="SignalP"/>
    </source>
</evidence>
<dbReference type="RefSeq" id="WP_250939509.1">
    <property type="nucleotide sequence ID" value="NZ_JAMLJK010000005.1"/>
</dbReference>
<dbReference type="PANTHER" id="PTHR36920:SF1">
    <property type="entry name" value="OUTER MEMBRANE PROTEIN W"/>
    <property type="match status" value="1"/>
</dbReference>
<dbReference type="GO" id="GO:0019867">
    <property type="term" value="C:outer membrane"/>
    <property type="evidence" value="ECO:0007669"/>
    <property type="project" value="InterPro"/>
</dbReference>
<dbReference type="InterPro" id="IPR011250">
    <property type="entry name" value="OMP/PagP_B-barrel"/>
</dbReference>
<dbReference type="PANTHER" id="PTHR36920">
    <property type="match status" value="1"/>
</dbReference>
<comment type="caution">
    <text evidence="4">The sequence shown here is derived from an EMBL/GenBank/DDBJ whole genome shotgun (WGS) entry which is preliminary data.</text>
</comment>
<organism evidence="4 5">
    <name type="scientific">Larsenimonas rhizosphaerae</name>
    <dbReference type="NCBI Taxonomy" id="2944682"/>
    <lineage>
        <taxon>Bacteria</taxon>
        <taxon>Pseudomonadati</taxon>
        <taxon>Pseudomonadota</taxon>
        <taxon>Gammaproteobacteria</taxon>
        <taxon>Oceanospirillales</taxon>
        <taxon>Halomonadaceae</taxon>
        <taxon>Larsenimonas</taxon>
    </lineage>
</organism>
<dbReference type="AlphaFoldDB" id="A0AA41ZMN3"/>
<reference evidence="4" key="1">
    <citation type="submission" date="2022-11" db="EMBL/GenBank/DDBJ databases">
        <title>Larsenimonas rhizosphaerae sp. nov., isolated from a tidal mudflat.</title>
        <authorList>
            <person name="Lee S.D."/>
            <person name="Kim I.S."/>
        </authorList>
    </citation>
    <scope>NUCLEOTIDE SEQUENCE</scope>
    <source>
        <strain evidence="4">GH2-1</strain>
    </source>
</reference>
<evidence type="ECO:0000313" key="4">
    <source>
        <dbReference type="EMBL" id="MCX2524668.1"/>
    </source>
</evidence>
<accession>A0AA41ZMN3</accession>
<proteinExistence type="predicted"/>
<keyword evidence="1 2" id="KW-0732">Signal</keyword>
<dbReference type="InterPro" id="IPR005618">
    <property type="entry name" value="OMPW"/>
</dbReference>
<dbReference type="InterPro" id="IPR027385">
    <property type="entry name" value="Beta-barrel_OMP"/>
</dbReference>
<sequence>MKLAKLISATVIVGASAMAAQSALAYGAGDVFVRGDVSKTDSAASGKYDDDTGWTGGIGYMATDKLGVELNTSDRTKFENENTGASFKARPYSLLAQYYPLGGTDAKVQPYVGGGMTYVRFNGENSNQQSIDSSAWGWTGQAGVDLNVTNNWALNGFAQYTDVSAQQSGDSGHLDLNPLTVGGGVTYRF</sequence>
<dbReference type="GO" id="GO:0055085">
    <property type="term" value="P:transmembrane transport"/>
    <property type="evidence" value="ECO:0007669"/>
    <property type="project" value="TreeGrafter"/>
</dbReference>
<name>A0AA41ZMN3_9GAMM</name>
<protein>
    <submittedName>
        <fullName evidence="4">Outer membrane beta-barrel protein</fullName>
    </submittedName>
</protein>